<reference evidence="2 3" key="1">
    <citation type="submission" date="2024-09" db="EMBL/GenBank/DDBJ databases">
        <authorList>
            <person name="Sun Q."/>
            <person name="Mori K."/>
        </authorList>
    </citation>
    <scope>NUCLEOTIDE SEQUENCE [LARGE SCALE GENOMIC DNA]</scope>
    <source>
        <strain evidence="2 3">NCAIM B.02481</strain>
    </source>
</reference>
<dbReference type="RefSeq" id="WP_386058752.1">
    <property type="nucleotide sequence ID" value="NZ_JBHLTQ010000001.1"/>
</dbReference>
<gene>
    <name evidence="2" type="ORF">ACFFGA_01710</name>
</gene>
<feature type="signal peptide" evidence="1">
    <location>
        <begin position="1"/>
        <end position="23"/>
    </location>
</feature>
<evidence type="ECO:0000313" key="2">
    <source>
        <dbReference type="EMBL" id="MFC0603257.1"/>
    </source>
</evidence>
<accession>A0ABV6Q4U8</accession>
<keyword evidence="3" id="KW-1185">Reference proteome</keyword>
<comment type="caution">
    <text evidence="2">The sequence shown here is derived from an EMBL/GenBank/DDBJ whole genome shotgun (WGS) entry which is preliminary data.</text>
</comment>
<sequence>MKKNYSLIFLAFLCFVMSGYGQSDVIISQYTETNTGTTPKGIEIFNVSGAPITFTPANNLEVFQGTNGVPCTTSIANITSGTLATDEVWVIGTSELTDYATANGTNLSGVFVNNSIAFNGDDALTVTLGGTIQDMFGLCGTDPGSAWTGSGVSTQDNNLQIKNAICDGDTDGWTDPSVRFDQIAIGSTMTGFGDAPASCSTPTPAITINPASLSGFSAFVGAGASAEQTFTVEGTLLTGIVTLTVTGNFEISLTSGGPYSTSLVLTPSLGTLSSTTVYVRMQGGLSIGTYSGDVTGTSTGASSDSITLDGEVTGSNNSDIIAVAASEAATISSTVNNPAPLTSTQGVQVWQITVRDGGASAPDADNLDTILTDLTFAQAAGNQVTTWTDAIETIALFNGTTRVATGTVTANQIQFTGMNVVVADDTQTTLTVRLSLQCPLGADAFDNEDFGFSLSNANTTFSPTGSGKASFPAITSTNGQNVIEILASQLIYTAGPTSTGVNSPMNDVIVSATDSCGNIDTDFAGTVSLTSTGTMTGDPLSATMTSGQAVFTSIVHTATDTNRILTASITGLSIAVSSPFDITNTTTLLPGDLAILAVNVNIDDGNGSDQVAFVCFQDILPGTTFYLTDNGYEREFAGLWGGTEGVIEITRTGTTLAKGTVIVFQGNNGNTTSGSHFDIYTCGSVDTNWTKSVLAGGSGFNLNSDDDIWIMQGGVWVNDTGHASTYTGGNVLYGWTESGWNTAPGGSAESTRWSTIYPGLDCFNTVAPTGPGFVKFNDPVNPDFSTATNGRIDWIALINDTSNWDTYTNNALYAAGGYDYIGNTSCPAMTIATSTYTNGKWIGRKDTNWFDCANWDTFTVPDETVDVLIEDHPTYNNFANVDATATYADDYGNIAKARNLTITGDKVEISGDINNILEVHGNLYIDTNGALDMDDGNSGTSDGQLFISGNWTNIPGETAFDEGNGTVIFNGTAIQSITYGGTIPFPPPPFESEVFYNVVLDNDFDISNTDRTFYMDGNLTINSGRSLNVQSGQYVHVGNIVTNQGTFTLEDSASLTQVNDVTNVGNLTMKRNSYVKTYDYVYWSSPVSGFNTDDLFTSSDGYIYEWDPTMDNTPFGGSGQGYWVPAANTIMAEGKGYISRAPAYASVTLDETVFENGVPNNGDVNLNLSRGTDAGSDNDDWNLVGNPYPSAISAMAFLTANTNLDGYVNLWTHGAPPLGSEPDPFYENNSGFNYDEDDYITANGTATTCSPNDATVCFDGYIASGQSFMVNTINGAASTTLPIAFTNSMRQRDYDNSNFLRPLSEEKHRIWLDFALSDADTADRIVIGYVSNATMGEDRLYDAKWTGNEAEQRFYSILNENDYLIQGRALPFSDEDVVPVGYNATTAGNYTIAINAVDGLFANDNQAIYIKDNLLNVVFNITQAPYTFNSEVGEFNDRFEIVFTPQALSIDDHQAGNNDLTIIELPNGDVQFSVGENHTIINVEILDVLGRRIYSLKGNNATEVYTLSKLSKAPYIAKVTLSNGQTISKKAIKRK</sequence>
<feature type="chain" id="PRO_5047263219" evidence="1">
    <location>
        <begin position="24"/>
        <end position="1535"/>
    </location>
</feature>
<dbReference type="Proteomes" id="UP001589832">
    <property type="component" value="Unassembled WGS sequence"/>
</dbReference>
<evidence type="ECO:0000256" key="1">
    <source>
        <dbReference type="SAM" id="SignalP"/>
    </source>
</evidence>
<evidence type="ECO:0000313" key="3">
    <source>
        <dbReference type="Proteomes" id="UP001589832"/>
    </source>
</evidence>
<dbReference type="EMBL" id="JBHLTQ010000001">
    <property type="protein sequence ID" value="MFC0603257.1"/>
    <property type="molecule type" value="Genomic_DNA"/>
</dbReference>
<proteinExistence type="predicted"/>
<protein>
    <submittedName>
        <fullName evidence="2">Beta strand repeat-containing protein</fullName>
    </submittedName>
</protein>
<keyword evidence="1" id="KW-0732">Signal</keyword>
<organism evidence="2 3">
    <name type="scientific">Winogradskyella pulchriflava</name>
    <dbReference type="NCBI Taxonomy" id="1110688"/>
    <lineage>
        <taxon>Bacteria</taxon>
        <taxon>Pseudomonadati</taxon>
        <taxon>Bacteroidota</taxon>
        <taxon>Flavobacteriia</taxon>
        <taxon>Flavobacteriales</taxon>
        <taxon>Flavobacteriaceae</taxon>
        <taxon>Winogradskyella</taxon>
    </lineage>
</organism>
<name>A0ABV6Q4U8_9FLAO</name>